<reference evidence="1 2" key="1">
    <citation type="journal article" date="2016" name="Nat. Commun.">
        <title>Thousands of microbial genomes shed light on interconnected biogeochemical processes in an aquifer system.</title>
        <authorList>
            <person name="Anantharaman K."/>
            <person name="Brown C.T."/>
            <person name="Hug L.A."/>
            <person name="Sharon I."/>
            <person name="Castelle C.J."/>
            <person name="Probst A.J."/>
            <person name="Thomas B.C."/>
            <person name="Singh A."/>
            <person name="Wilkins M.J."/>
            <person name="Karaoz U."/>
            <person name="Brodie E.L."/>
            <person name="Williams K.H."/>
            <person name="Hubbard S.S."/>
            <person name="Banfield J.F."/>
        </authorList>
    </citation>
    <scope>NUCLEOTIDE SEQUENCE [LARGE SCALE GENOMIC DNA]</scope>
</reference>
<comment type="caution">
    <text evidence="1">The sequence shown here is derived from an EMBL/GenBank/DDBJ whole genome shotgun (WGS) entry which is preliminary data.</text>
</comment>
<dbReference type="AlphaFoldDB" id="A0A1F6NA97"/>
<name>A0A1F6NA97_9BACT</name>
<dbReference type="Proteomes" id="UP000178726">
    <property type="component" value="Unassembled WGS sequence"/>
</dbReference>
<protein>
    <submittedName>
        <fullName evidence="1">Uncharacterized protein</fullName>
    </submittedName>
</protein>
<sequence>MFCQLKQVKFRFHCYSRPCAKIDEEALQHSNSKIFLVTHMDKIIPPKHLNIVQYVEYAKTTYELLNQILNSVEKGSKEDIAHALPRLLVLWEYWTYIRGDWNAWSDLHRPPGIDRETQRLFYKVEDDFCTRIAKLHKKAGKAGEQEVNEFLERMKTWCSSSK</sequence>
<gene>
    <name evidence="1" type="ORF">A3I29_03735</name>
</gene>
<organism evidence="1 2">
    <name type="scientific">Candidatus Magasanikbacteria bacterium RIFCSPLOWO2_02_FULL_44_11</name>
    <dbReference type="NCBI Taxonomy" id="1798689"/>
    <lineage>
        <taxon>Bacteria</taxon>
        <taxon>Candidatus Magasanikiibacteriota</taxon>
    </lineage>
</organism>
<evidence type="ECO:0000313" key="2">
    <source>
        <dbReference type="Proteomes" id="UP000178726"/>
    </source>
</evidence>
<evidence type="ECO:0000313" key="1">
    <source>
        <dbReference type="EMBL" id="OGH80844.1"/>
    </source>
</evidence>
<dbReference type="EMBL" id="MFQK01000025">
    <property type="protein sequence ID" value="OGH80844.1"/>
    <property type="molecule type" value="Genomic_DNA"/>
</dbReference>
<accession>A0A1F6NA97</accession>
<proteinExistence type="predicted"/>